<dbReference type="InterPro" id="IPR036770">
    <property type="entry name" value="Ankyrin_rpt-contain_sf"/>
</dbReference>
<evidence type="ECO:0008006" key="3">
    <source>
        <dbReference type="Google" id="ProtNLM"/>
    </source>
</evidence>
<proteinExistence type="predicted"/>
<dbReference type="SUPFAM" id="SSF48403">
    <property type="entry name" value="Ankyrin repeat"/>
    <property type="match status" value="1"/>
</dbReference>
<keyword evidence="2" id="KW-1185">Reference proteome</keyword>
<evidence type="ECO:0000313" key="1">
    <source>
        <dbReference type="EMBL" id="KAJ6261311.1"/>
    </source>
</evidence>
<organism evidence="1 2">
    <name type="scientific">Drechslerella dactyloides</name>
    <name type="common">Nematode-trapping fungus</name>
    <name type="synonym">Arthrobotrys dactyloides</name>
    <dbReference type="NCBI Taxonomy" id="74499"/>
    <lineage>
        <taxon>Eukaryota</taxon>
        <taxon>Fungi</taxon>
        <taxon>Dikarya</taxon>
        <taxon>Ascomycota</taxon>
        <taxon>Pezizomycotina</taxon>
        <taxon>Orbiliomycetes</taxon>
        <taxon>Orbiliales</taxon>
        <taxon>Orbiliaceae</taxon>
        <taxon>Drechslerella</taxon>
    </lineage>
</organism>
<reference evidence="1" key="1">
    <citation type="submission" date="2023-01" db="EMBL/GenBank/DDBJ databases">
        <title>The chitinases involved in constricting ring structure development in the nematode-trapping fungus Drechslerella dactyloides.</title>
        <authorList>
            <person name="Wang R."/>
            <person name="Zhang L."/>
            <person name="Tang P."/>
            <person name="Li S."/>
            <person name="Liang L."/>
        </authorList>
    </citation>
    <scope>NUCLEOTIDE SEQUENCE</scope>
    <source>
        <strain evidence="1">YMF1.00031</strain>
    </source>
</reference>
<dbReference type="AlphaFoldDB" id="A0AAD6NJ05"/>
<protein>
    <recommendedName>
        <fullName evidence="3">Ankyrin repeat protein</fullName>
    </recommendedName>
</protein>
<evidence type="ECO:0000313" key="2">
    <source>
        <dbReference type="Proteomes" id="UP001221413"/>
    </source>
</evidence>
<dbReference type="Proteomes" id="UP001221413">
    <property type="component" value="Unassembled WGS sequence"/>
</dbReference>
<dbReference type="EMBL" id="JAQGDS010000004">
    <property type="protein sequence ID" value="KAJ6261311.1"/>
    <property type="molecule type" value="Genomic_DNA"/>
</dbReference>
<comment type="caution">
    <text evidence="1">The sequence shown here is derived from an EMBL/GenBank/DDBJ whole genome shotgun (WGS) entry which is preliminary data.</text>
</comment>
<gene>
    <name evidence="1" type="ORF">Dda_3980</name>
</gene>
<accession>A0AAD6NJ05</accession>
<name>A0AAD6NJ05_DREDA</name>
<sequence>MADNFSEWSGGQITSTYNDSYVQARNKLADLAYAGRFDQALELIEKNDSPNSWRLRSEEEFASRPPTGWTILHQAAMLPSSDLSHIERLISLGAYRNLRTLDTHETAYDIAKRQGRSRDILSALKPVYRRKLDEQTIANLQRGLDEVIYSRVERLMNEHKFRTPPVEVLLELQGMHFWCPIPGFYGGFHIKLTDENKLETESFCRVAGGSGETHLIDPDGKWKCVASGLY</sequence>